<keyword evidence="6 13" id="KW-0597">Phosphoprotein</keyword>
<dbReference type="SMART" id="SM00388">
    <property type="entry name" value="HisKA"/>
    <property type="match status" value="1"/>
</dbReference>
<feature type="domain" description="Response regulatory" evidence="16">
    <location>
        <begin position="765"/>
        <end position="885"/>
    </location>
</feature>
<dbReference type="SMART" id="SM00448">
    <property type="entry name" value="REC"/>
    <property type="match status" value="2"/>
</dbReference>
<dbReference type="InterPro" id="IPR036097">
    <property type="entry name" value="HisK_dim/P_sf"/>
</dbReference>
<evidence type="ECO:0000256" key="3">
    <source>
        <dbReference type="ARBA" id="ARBA00006402"/>
    </source>
</evidence>
<feature type="domain" description="Response regulatory" evidence="16">
    <location>
        <begin position="909"/>
        <end position="1042"/>
    </location>
</feature>
<evidence type="ECO:0000256" key="6">
    <source>
        <dbReference type="ARBA" id="ARBA00022553"/>
    </source>
</evidence>
<feature type="modified residue" description="4-aspartylphosphate" evidence="13">
    <location>
        <position position="961"/>
    </location>
</feature>
<keyword evidence="8" id="KW-0808">Transferase</keyword>
<evidence type="ECO:0000259" key="15">
    <source>
        <dbReference type="PROSITE" id="PS50109"/>
    </source>
</evidence>
<dbReference type="InterPro" id="IPR004358">
    <property type="entry name" value="Sig_transdc_His_kin-like_C"/>
</dbReference>
<dbReference type="PRINTS" id="PR00344">
    <property type="entry name" value="BCTRLSENSOR"/>
</dbReference>
<evidence type="ECO:0000256" key="11">
    <source>
        <dbReference type="ARBA" id="ARBA00023136"/>
    </source>
</evidence>
<sequence length="1042" mass="115981">MRCVWMTPACRPTWKRSPSLCRPCATLTPRSSTPSLSFNKGTQRMTETDNKTRYGRIAVILIALAIVIAAFVSFIAMNNERIYEQNTKYLQGSTEQSARRISEWMTDSQTEIKLLSSMYESTLASVDEISAAGIEQLANYTKFDYTTISLSDGLTIDDKGQEADASDREYFARGMEGESGVCAVENSLFYNDLSVIFYTPLYFKDEVVGVICGAYREDSMEKFLRTYIFGEQTNTYLLARNGDVMAHSSITYTNGVKNAVDLYLEEDSSGNISRNDLESSLENGVSVTFNYVGDSGSGTAYVMPIENYDWLIMRTFPNSITDGMQSRANAVGLMLVALVGGALALVAGFLLVQVMRQRRKLLSESEHVTSIVNSSLALFQRFAVIDLVDNTYEYLKDEGIKDDLPRNGEYHMFRYYWQTRFCDDEEAERMKAELMPEFIRENLTPDVSHLHFEYRLKDPETDEVRWLQASMLPLQRDAAKQVTSVLLSVQDVTDVKEREIANRIALEDAFREAERASRAKTDFLNSMSHDIRTPMNSIMGLTAIASMYLDDPERVKDCLTKITASSRHLLGLINEVLDMAKIESGNLGLSEEDFDLPETVESLLSIMTPQVNDKKLNLKVEIADIQHEHVVGDPMRLQQVFVNIMGNSVKFTPEGGTVGLRIKELPSRVKGSGCYEFTFSDTGCGMSEEFVKTVFEPFTRANDSRVTKVEGTGLGMSIVRSVVNLMNGTIDVKSKLGEGTTFTVTVYMKLRDGDDQDLTPLEGLRVLVADDELAAAESACEVLKSIGMEPDYVLSGEDAVEAVRHSVEDERSYVAVILDWKMPGKSGIEAAREIREIVSDDMPIIILSAYDWTAVEQEARSVGVDAFIAKPLFKSRLVHVMKGLLTSEEESEPTSEYEVLKQSDFSGHRVLLTEDNSIAAAIALDIMGMTGLEVDHAENGRIAVEKLLDAEPGYYDLVFMDIQMPVMNGYESASAIRAAAEGKGLDDTTITPRPDLGEIPIVALTADAFADDVARARAAGMNAHMSKPMEIELLVKTLKEWL</sequence>
<dbReference type="Pfam" id="PF00512">
    <property type="entry name" value="HisKA"/>
    <property type="match status" value="1"/>
</dbReference>
<dbReference type="Gene3D" id="3.40.50.2300">
    <property type="match status" value="2"/>
</dbReference>
<dbReference type="InterPro" id="IPR003594">
    <property type="entry name" value="HATPase_dom"/>
</dbReference>
<evidence type="ECO:0000313" key="18">
    <source>
        <dbReference type="Proteomes" id="UP000278327"/>
    </source>
</evidence>
<feature type="modified residue" description="4-aspartylphosphate" evidence="13">
    <location>
        <position position="819"/>
    </location>
</feature>
<comment type="subcellular location">
    <subcellularLocation>
        <location evidence="2">Cell membrane</location>
        <topology evidence="2">Multi-pass membrane protein</topology>
    </subcellularLocation>
</comment>
<dbReference type="CDD" id="cd17546">
    <property type="entry name" value="REC_hyHK_CKI1_RcsC-like"/>
    <property type="match status" value="2"/>
</dbReference>
<dbReference type="CDD" id="cd00082">
    <property type="entry name" value="HisKA"/>
    <property type="match status" value="1"/>
</dbReference>
<dbReference type="PANTHER" id="PTHR45339:SF1">
    <property type="entry name" value="HYBRID SIGNAL TRANSDUCTION HISTIDINE KINASE J"/>
    <property type="match status" value="1"/>
</dbReference>
<evidence type="ECO:0000256" key="10">
    <source>
        <dbReference type="ARBA" id="ARBA00023012"/>
    </source>
</evidence>
<dbReference type="PANTHER" id="PTHR45339">
    <property type="entry name" value="HYBRID SIGNAL TRANSDUCTION HISTIDINE KINASE J"/>
    <property type="match status" value="1"/>
</dbReference>
<dbReference type="PROSITE" id="PS50109">
    <property type="entry name" value="HIS_KIN"/>
    <property type="match status" value="1"/>
</dbReference>
<gene>
    <name evidence="17" type="ORF">DMP10_02555</name>
</gene>
<evidence type="ECO:0000256" key="5">
    <source>
        <dbReference type="ARBA" id="ARBA00022475"/>
    </source>
</evidence>
<evidence type="ECO:0000256" key="14">
    <source>
        <dbReference type="SAM" id="Phobius"/>
    </source>
</evidence>
<dbReference type="InterPro" id="IPR011006">
    <property type="entry name" value="CheY-like_superfamily"/>
</dbReference>
<dbReference type="SUPFAM" id="SSF52172">
    <property type="entry name" value="CheY-like"/>
    <property type="match status" value="2"/>
</dbReference>
<dbReference type="Pfam" id="PF02743">
    <property type="entry name" value="dCache_1"/>
    <property type="match status" value="1"/>
</dbReference>
<evidence type="ECO:0000256" key="4">
    <source>
        <dbReference type="ARBA" id="ARBA00012438"/>
    </source>
</evidence>
<name>A0A3N0AY58_9ACTN</name>
<feature type="transmembrane region" description="Helical" evidence="14">
    <location>
        <begin position="330"/>
        <end position="352"/>
    </location>
</feature>
<feature type="domain" description="Histidine kinase" evidence="15">
    <location>
        <begin position="526"/>
        <end position="750"/>
    </location>
</feature>
<evidence type="ECO:0000256" key="8">
    <source>
        <dbReference type="ARBA" id="ARBA00022777"/>
    </source>
</evidence>
<accession>A0A3N0AY58</accession>
<dbReference type="Gene3D" id="1.10.287.130">
    <property type="match status" value="1"/>
</dbReference>
<dbReference type="EMBL" id="QICA01000003">
    <property type="protein sequence ID" value="RNL39286.1"/>
    <property type="molecule type" value="Genomic_DNA"/>
</dbReference>
<evidence type="ECO:0000256" key="2">
    <source>
        <dbReference type="ARBA" id="ARBA00004651"/>
    </source>
</evidence>
<dbReference type="InterPro" id="IPR003661">
    <property type="entry name" value="HisK_dim/P_dom"/>
</dbReference>
<dbReference type="Proteomes" id="UP000278327">
    <property type="component" value="Unassembled WGS sequence"/>
</dbReference>
<dbReference type="InterPro" id="IPR001789">
    <property type="entry name" value="Sig_transdc_resp-reg_receiver"/>
</dbReference>
<dbReference type="GO" id="GO:0005886">
    <property type="term" value="C:plasma membrane"/>
    <property type="evidence" value="ECO:0007669"/>
    <property type="project" value="UniProtKB-SubCell"/>
</dbReference>
<proteinExistence type="inferred from homology"/>
<dbReference type="PROSITE" id="PS50110">
    <property type="entry name" value="RESPONSE_REGULATORY"/>
    <property type="match status" value="2"/>
</dbReference>
<dbReference type="FunFam" id="3.30.565.10:FF:000010">
    <property type="entry name" value="Sensor histidine kinase RcsC"/>
    <property type="match status" value="1"/>
</dbReference>
<evidence type="ECO:0000256" key="12">
    <source>
        <dbReference type="ARBA" id="ARBA00074306"/>
    </source>
</evidence>
<dbReference type="InterPro" id="IPR005467">
    <property type="entry name" value="His_kinase_dom"/>
</dbReference>
<dbReference type="GO" id="GO:0000155">
    <property type="term" value="F:phosphorelay sensor kinase activity"/>
    <property type="evidence" value="ECO:0007669"/>
    <property type="project" value="InterPro"/>
</dbReference>
<dbReference type="Gene3D" id="3.30.450.20">
    <property type="entry name" value="PAS domain"/>
    <property type="match status" value="2"/>
</dbReference>
<dbReference type="EC" id="2.7.13.3" evidence="4"/>
<dbReference type="InterPro" id="IPR036890">
    <property type="entry name" value="HATPase_C_sf"/>
</dbReference>
<comment type="caution">
    <text evidence="17">The sequence shown here is derived from an EMBL/GenBank/DDBJ whole genome shotgun (WGS) entry which is preliminary data.</text>
</comment>
<dbReference type="AlphaFoldDB" id="A0A3N0AY58"/>
<dbReference type="Gene3D" id="3.30.565.10">
    <property type="entry name" value="Histidine kinase-like ATPase, C-terminal domain"/>
    <property type="match status" value="1"/>
</dbReference>
<evidence type="ECO:0000256" key="7">
    <source>
        <dbReference type="ARBA" id="ARBA00022692"/>
    </source>
</evidence>
<dbReference type="SUPFAM" id="SSF55874">
    <property type="entry name" value="ATPase domain of HSP90 chaperone/DNA topoisomerase II/histidine kinase"/>
    <property type="match status" value="1"/>
</dbReference>
<dbReference type="SMART" id="SM00387">
    <property type="entry name" value="HATPase_c"/>
    <property type="match status" value="1"/>
</dbReference>
<dbReference type="Pfam" id="PF02518">
    <property type="entry name" value="HATPase_c"/>
    <property type="match status" value="1"/>
</dbReference>
<protein>
    <recommendedName>
        <fullName evidence="12">Circadian input-output histidine kinase CikA</fullName>
        <ecNumber evidence="4">2.7.13.3</ecNumber>
    </recommendedName>
</protein>
<organism evidence="17 18">
    <name type="scientific">Adlercreutzia equolifaciens subsp. celatus DSM 18785</name>
    <dbReference type="NCBI Taxonomy" id="1121021"/>
    <lineage>
        <taxon>Bacteria</taxon>
        <taxon>Bacillati</taxon>
        <taxon>Actinomycetota</taxon>
        <taxon>Coriobacteriia</taxon>
        <taxon>Eggerthellales</taxon>
        <taxon>Eggerthellaceae</taxon>
        <taxon>Adlercreutzia</taxon>
    </lineage>
</organism>
<reference evidence="17 18" key="1">
    <citation type="journal article" date="2019" name="Microbiol. Resour. Announc.">
        <title>Draft Genome Sequences of Type Strains of Gordonibacter faecihominis, Paraeggerthella hongkongensis, Parvibacter caecicola,Slackia equolifaciens, Slackia faecicanis, and Slackia isoflavoniconvertens.</title>
        <authorList>
            <person name="Danylec N."/>
            <person name="Stoll D.A."/>
            <person name="Dotsch A."/>
            <person name="Huch M."/>
        </authorList>
    </citation>
    <scope>NUCLEOTIDE SEQUENCE [LARGE SCALE GENOMIC DNA]</scope>
    <source>
        <strain evidence="17 18">DSM 18785</strain>
    </source>
</reference>
<dbReference type="InterPro" id="IPR033479">
    <property type="entry name" value="dCache_1"/>
</dbReference>
<dbReference type="Pfam" id="PF00072">
    <property type="entry name" value="Response_reg"/>
    <property type="match status" value="2"/>
</dbReference>
<evidence type="ECO:0000256" key="9">
    <source>
        <dbReference type="ARBA" id="ARBA00022989"/>
    </source>
</evidence>
<keyword evidence="18" id="KW-1185">Reference proteome</keyword>
<evidence type="ECO:0000313" key="17">
    <source>
        <dbReference type="EMBL" id="RNL39286.1"/>
    </source>
</evidence>
<keyword evidence="5" id="KW-1003">Cell membrane</keyword>
<evidence type="ECO:0000256" key="1">
    <source>
        <dbReference type="ARBA" id="ARBA00000085"/>
    </source>
</evidence>
<dbReference type="SUPFAM" id="SSF47384">
    <property type="entry name" value="Homodimeric domain of signal transducing histidine kinase"/>
    <property type="match status" value="1"/>
</dbReference>
<comment type="similarity">
    <text evidence="3">In the N-terminal section; belongs to the phytochrome family.</text>
</comment>
<evidence type="ECO:0000256" key="13">
    <source>
        <dbReference type="PROSITE-ProRule" id="PRU00169"/>
    </source>
</evidence>
<keyword evidence="7 14" id="KW-0812">Transmembrane</keyword>
<keyword evidence="10" id="KW-0902">Two-component regulatory system</keyword>
<keyword evidence="11 14" id="KW-0472">Membrane</keyword>
<evidence type="ECO:0000259" key="16">
    <source>
        <dbReference type="PROSITE" id="PS50110"/>
    </source>
</evidence>
<comment type="catalytic activity">
    <reaction evidence="1">
        <text>ATP + protein L-histidine = ADP + protein N-phospho-L-histidine.</text>
        <dbReference type="EC" id="2.7.13.3"/>
    </reaction>
</comment>
<keyword evidence="8" id="KW-0418">Kinase</keyword>
<feature type="transmembrane region" description="Helical" evidence="14">
    <location>
        <begin position="54"/>
        <end position="77"/>
    </location>
</feature>
<keyword evidence="9 14" id="KW-1133">Transmembrane helix</keyword>